<reference evidence="1" key="2">
    <citation type="journal article" date="2015" name="Data Brief">
        <title>Shoot transcriptome of the giant reed, Arundo donax.</title>
        <authorList>
            <person name="Barrero R.A."/>
            <person name="Guerrero F.D."/>
            <person name="Moolhuijzen P."/>
            <person name="Goolsby J.A."/>
            <person name="Tidwell J."/>
            <person name="Bellgard S.E."/>
            <person name="Bellgard M.I."/>
        </authorList>
    </citation>
    <scope>NUCLEOTIDE SEQUENCE</scope>
    <source>
        <tissue evidence="1">Shoot tissue taken approximately 20 cm above the soil surface</tissue>
    </source>
</reference>
<dbReference type="AlphaFoldDB" id="A0A0A9GRH9"/>
<name>A0A0A9GRH9_ARUDO</name>
<evidence type="ECO:0000313" key="1">
    <source>
        <dbReference type="EMBL" id="JAE23303.1"/>
    </source>
</evidence>
<protein>
    <submittedName>
        <fullName evidence="1">Uncharacterized protein</fullName>
    </submittedName>
</protein>
<sequence length="57" mass="6738">MGLQSVTFLDKKLMLQDLFANYLMTWNQEYQYNSTGLLMKHAIKLSVMKEMCVKRGF</sequence>
<dbReference type="EMBL" id="GBRH01174593">
    <property type="protein sequence ID" value="JAE23303.1"/>
    <property type="molecule type" value="Transcribed_RNA"/>
</dbReference>
<reference evidence="1" key="1">
    <citation type="submission" date="2014-09" db="EMBL/GenBank/DDBJ databases">
        <authorList>
            <person name="Magalhaes I.L.F."/>
            <person name="Oliveira U."/>
            <person name="Santos F.R."/>
            <person name="Vidigal T.H.D.A."/>
            <person name="Brescovit A.D."/>
            <person name="Santos A.J."/>
        </authorList>
    </citation>
    <scope>NUCLEOTIDE SEQUENCE</scope>
    <source>
        <tissue evidence="1">Shoot tissue taken approximately 20 cm above the soil surface</tissue>
    </source>
</reference>
<organism evidence="1">
    <name type="scientific">Arundo donax</name>
    <name type="common">Giant reed</name>
    <name type="synonym">Donax arundinaceus</name>
    <dbReference type="NCBI Taxonomy" id="35708"/>
    <lineage>
        <taxon>Eukaryota</taxon>
        <taxon>Viridiplantae</taxon>
        <taxon>Streptophyta</taxon>
        <taxon>Embryophyta</taxon>
        <taxon>Tracheophyta</taxon>
        <taxon>Spermatophyta</taxon>
        <taxon>Magnoliopsida</taxon>
        <taxon>Liliopsida</taxon>
        <taxon>Poales</taxon>
        <taxon>Poaceae</taxon>
        <taxon>PACMAD clade</taxon>
        <taxon>Arundinoideae</taxon>
        <taxon>Arundineae</taxon>
        <taxon>Arundo</taxon>
    </lineage>
</organism>
<proteinExistence type="predicted"/>
<accession>A0A0A9GRH9</accession>